<comment type="caution">
    <text evidence="1">The sequence shown here is derived from an EMBL/GenBank/DDBJ whole genome shotgun (WGS) entry which is preliminary data.</text>
</comment>
<dbReference type="OrthoDB" id="7827015at2"/>
<dbReference type="InterPro" id="IPR045514">
    <property type="entry name" value="DUF6478"/>
</dbReference>
<proteinExistence type="predicted"/>
<gene>
    <name evidence="1" type="ORF">IQ24_01320</name>
</gene>
<dbReference type="AlphaFoldDB" id="A0A562NV47"/>
<reference evidence="1 2" key="1">
    <citation type="journal article" date="2015" name="Stand. Genomic Sci.">
        <title>Genomic Encyclopedia of Bacterial and Archaeal Type Strains, Phase III: the genomes of soil and plant-associated and newly described type strains.</title>
        <authorList>
            <person name="Whitman W.B."/>
            <person name="Woyke T."/>
            <person name="Klenk H.P."/>
            <person name="Zhou Y."/>
            <person name="Lilburn T.G."/>
            <person name="Beck B.J."/>
            <person name="De Vos P."/>
            <person name="Vandamme P."/>
            <person name="Eisen J.A."/>
            <person name="Garrity G."/>
            <person name="Hugenholtz P."/>
            <person name="Kyrpides N.C."/>
        </authorList>
    </citation>
    <scope>NUCLEOTIDE SEQUENCE [LARGE SCALE GENOMIC DNA]</scope>
    <source>
        <strain evidence="1 2">CGMCC 1.5364</strain>
    </source>
</reference>
<dbReference type="Proteomes" id="UP000316225">
    <property type="component" value="Unassembled WGS sequence"/>
</dbReference>
<dbReference type="EMBL" id="VLKU01000003">
    <property type="protein sequence ID" value="TWI35961.1"/>
    <property type="molecule type" value="Genomic_DNA"/>
</dbReference>
<protein>
    <submittedName>
        <fullName evidence="1">Uncharacterized protein</fullName>
    </submittedName>
</protein>
<evidence type="ECO:0000313" key="2">
    <source>
        <dbReference type="Proteomes" id="UP000316225"/>
    </source>
</evidence>
<keyword evidence="2" id="KW-1185">Reference proteome</keyword>
<dbReference type="Pfam" id="PF20086">
    <property type="entry name" value="DUF6478"/>
    <property type="match status" value="1"/>
</dbReference>
<accession>A0A562NV47</accession>
<sequence length="261" mass="29849">MAFRPERWFERRTREGASRQWAVLAEDLEEMRPTTLRTLQGEAQELRTRLDRFLMRSDRRAARSRAALDLVRLPGGTDWRWRPDLLAGPISPRGIASPNSGTRLSDAAAVWHDCGERALMLQQLPNPRATDLSPYVLLLEVFGFTGSFLSLAIDLPIDALDGLTASHVIRMETTVMIERPMRVFARLNIGHGPNTEEITLELDQMRPGFPSEQVLEFDLADTEMNEKRLEKIWLDLIFEGPAMNAAQIRELFLSRHLRAEF</sequence>
<name>A0A562NV47_9RHOB</name>
<dbReference type="RefSeq" id="WP_145397012.1">
    <property type="nucleotide sequence ID" value="NZ_VLKU01000003.1"/>
</dbReference>
<evidence type="ECO:0000313" key="1">
    <source>
        <dbReference type="EMBL" id="TWI35961.1"/>
    </source>
</evidence>
<organism evidence="1 2">
    <name type="scientific">Paracoccus sulfuroxidans</name>
    <dbReference type="NCBI Taxonomy" id="384678"/>
    <lineage>
        <taxon>Bacteria</taxon>
        <taxon>Pseudomonadati</taxon>
        <taxon>Pseudomonadota</taxon>
        <taxon>Alphaproteobacteria</taxon>
        <taxon>Rhodobacterales</taxon>
        <taxon>Paracoccaceae</taxon>
        <taxon>Paracoccus</taxon>
    </lineage>
</organism>